<dbReference type="PROSITE" id="PS01358">
    <property type="entry name" value="ZF_RANBP2_1"/>
    <property type="match status" value="1"/>
</dbReference>
<evidence type="ECO:0000313" key="7">
    <source>
        <dbReference type="EMBL" id="CAL4772490.1"/>
    </source>
</evidence>
<keyword evidence="3" id="KW-0862">Zinc</keyword>
<dbReference type="EMBL" id="CAMXCT030000965">
    <property type="protein sequence ID" value="CAL4772490.1"/>
    <property type="molecule type" value="Genomic_DNA"/>
</dbReference>
<dbReference type="EMBL" id="CAMXCT010000965">
    <property type="protein sequence ID" value="CAI3985178.1"/>
    <property type="molecule type" value="Genomic_DNA"/>
</dbReference>
<reference evidence="6" key="1">
    <citation type="submission" date="2022-10" db="EMBL/GenBank/DDBJ databases">
        <authorList>
            <person name="Chen Y."/>
            <person name="Dougan E. K."/>
            <person name="Chan C."/>
            <person name="Rhodes N."/>
            <person name="Thang M."/>
        </authorList>
    </citation>
    <scope>NUCLEOTIDE SEQUENCE</scope>
</reference>
<keyword evidence="8" id="KW-1185">Reference proteome</keyword>
<evidence type="ECO:0000313" key="6">
    <source>
        <dbReference type="EMBL" id="CAI3985178.1"/>
    </source>
</evidence>
<dbReference type="GO" id="GO:0008270">
    <property type="term" value="F:zinc ion binding"/>
    <property type="evidence" value="ECO:0007669"/>
    <property type="project" value="UniProtKB-KW"/>
</dbReference>
<evidence type="ECO:0000256" key="3">
    <source>
        <dbReference type="ARBA" id="ARBA00022833"/>
    </source>
</evidence>
<dbReference type="PROSITE" id="PS50199">
    <property type="entry name" value="ZF_RANBP2_2"/>
    <property type="match status" value="1"/>
</dbReference>
<dbReference type="SUPFAM" id="SSF57850">
    <property type="entry name" value="RING/U-box"/>
    <property type="match status" value="1"/>
</dbReference>
<organism evidence="6">
    <name type="scientific">Cladocopium goreaui</name>
    <dbReference type="NCBI Taxonomy" id="2562237"/>
    <lineage>
        <taxon>Eukaryota</taxon>
        <taxon>Sar</taxon>
        <taxon>Alveolata</taxon>
        <taxon>Dinophyceae</taxon>
        <taxon>Suessiales</taxon>
        <taxon>Symbiodiniaceae</taxon>
        <taxon>Cladocopium</taxon>
    </lineage>
</organism>
<evidence type="ECO:0000256" key="1">
    <source>
        <dbReference type="ARBA" id="ARBA00022723"/>
    </source>
</evidence>
<dbReference type="OrthoDB" id="273771at2759"/>
<dbReference type="InterPro" id="IPR001876">
    <property type="entry name" value="Znf_RanBP2"/>
</dbReference>
<evidence type="ECO:0000313" key="8">
    <source>
        <dbReference type="Proteomes" id="UP001152797"/>
    </source>
</evidence>
<reference evidence="7 8" key="2">
    <citation type="submission" date="2024-05" db="EMBL/GenBank/DDBJ databases">
        <authorList>
            <person name="Chen Y."/>
            <person name="Shah S."/>
            <person name="Dougan E. K."/>
            <person name="Thang M."/>
            <person name="Chan C."/>
        </authorList>
    </citation>
    <scope>NUCLEOTIDE SEQUENCE [LARGE SCALE GENOMIC DNA]</scope>
</reference>
<evidence type="ECO:0000256" key="2">
    <source>
        <dbReference type="ARBA" id="ARBA00022771"/>
    </source>
</evidence>
<dbReference type="Proteomes" id="UP001152797">
    <property type="component" value="Unassembled WGS sequence"/>
</dbReference>
<evidence type="ECO:0000256" key="4">
    <source>
        <dbReference type="PROSITE-ProRule" id="PRU00322"/>
    </source>
</evidence>
<keyword evidence="2 4" id="KW-0863">Zinc-finger</keyword>
<dbReference type="EMBL" id="CAMXCT020000965">
    <property type="protein sequence ID" value="CAL1138553.1"/>
    <property type="molecule type" value="Genomic_DNA"/>
</dbReference>
<gene>
    <name evidence="6" type="ORF">C1SCF055_LOCUS12654</name>
</gene>
<proteinExistence type="predicted"/>
<dbReference type="AlphaFoldDB" id="A0A9P1C6U2"/>
<dbReference type="PROSITE" id="PS00518">
    <property type="entry name" value="ZF_RING_1"/>
    <property type="match status" value="1"/>
</dbReference>
<name>A0A9P1C6U2_9DINO</name>
<protein>
    <submittedName>
        <fullName evidence="7">Peroxin-7</fullName>
    </submittedName>
</protein>
<dbReference type="InterPro" id="IPR017907">
    <property type="entry name" value="Znf_RING_CS"/>
</dbReference>
<sequence>MGNATGAFEDSACCSGVVHWLRLPFTQGDLLVTGFPRRSNGSANGAYAIRGEHHGRPVFQRIGSKGPFIYFWDDRDGESWCGWWLGPILGGAEVWGYHPKEDMMPPEYGWRSPWHGEDSKVIRMSVSGRVSLLEVRPKKKEVVPKWIAEPGFGEALTEDAQLLQSCCICLEPLWNAEPSVFLTNLQRLCPHYFCSQCAKRIVVEQTSLGLQPFKEDMQIAFLDGLASVLDAKGGRLGDLVWTETARRLTDGELYLVFSQLELLVELEVGMEFRRCQDQALVLQKGVLFGCLLLLQGRSLRRVHPEELSIEGLDHAVVQPGTLIPLRRRFVVYKGGEIQFWRCQRCSFENSSSDFGCKLCGSPPSCPQDLPQEGRRLGLAGVAALRSRFAMRPQLHWAVQLKCPLCRIAAVALVVPVPLLDQAPKEWFDLVSQQKSTISQSDLAQGLSVILPLSVDRLGVEVQRRFGHLVWPLTFDDFLGEGGPAQWACRQLHALRSGRHAQVAEEV</sequence>
<feature type="domain" description="RanBP2-type" evidence="5">
    <location>
        <begin position="333"/>
        <end position="365"/>
    </location>
</feature>
<accession>A0A9P1C6U2</accession>
<keyword evidence="1" id="KW-0479">Metal-binding</keyword>
<evidence type="ECO:0000259" key="5">
    <source>
        <dbReference type="PROSITE" id="PS50199"/>
    </source>
</evidence>
<comment type="caution">
    <text evidence="6">The sequence shown here is derived from an EMBL/GenBank/DDBJ whole genome shotgun (WGS) entry which is preliminary data.</text>
</comment>